<dbReference type="PATRIC" id="fig|1008153.3.peg.576"/>
<protein>
    <recommendedName>
        <fullName evidence="1">HTH arsR-type domain-containing protein</fullName>
    </recommendedName>
</protein>
<evidence type="ECO:0000259" key="1">
    <source>
        <dbReference type="Pfam" id="PF01022"/>
    </source>
</evidence>
<dbReference type="Pfam" id="PF01022">
    <property type="entry name" value="HTH_5"/>
    <property type="match status" value="1"/>
</dbReference>
<keyword evidence="3" id="KW-1185">Reference proteome</keyword>
<dbReference type="InterPro" id="IPR001845">
    <property type="entry name" value="HTH_ArsR_DNA-bd_dom"/>
</dbReference>
<dbReference type="InterPro" id="IPR036390">
    <property type="entry name" value="WH_DNA-bd_sf"/>
</dbReference>
<evidence type="ECO:0000313" key="2">
    <source>
        <dbReference type="EMBL" id="KYH27901.1"/>
    </source>
</evidence>
<dbReference type="EMBL" id="LTAZ01000001">
    <property type="protein sequence ID" value="KYH27901.1"/>
    <property type="molecule type" value="Genomic_DNA"/>
</dbReference>
<name>A0A151AJU0_9EURY</name>
<organism evidence="2 3">
    <name type="scientific">Halalkalicoccus paucihalophilus</name>
    <dbReference type="NCBI Taxonomy" id="1008153"/>
    <lineage>
        <taxon>Archaea</taxon>
        <taxon>Methanobacteriati</taxon>
        <taxon>Methanobacteriota</taxon>
        <taxon>Stenosarchaea group</taxon>
        <taxon>Halobacteria</taxon>
        <taxon>Halobacteriales</taxon>
        <taxon>Halococcaceae</taxon>
        <taxon>Halalkalicoccus</taxon>
    </lineage>
</organism>
<evidence type="ECO:0000313" key="3">
    <source>
        <dbReference type="Proteomes" id="UP000075321"/>
    </source>
</evidence>
<dbReference type="OrthoDB" id="261725at2157"/>
<accession>A0A151AJU0</accession>
<reference evidence="2 3" key="1">
    <citation type="submission" date="2016-02" db="EMBL/GenBank/DDBJ databases">
        <title>Genome sequence of Halalkalicoccus paucihalophilus DSM 24557.</title>
        <authorList>
            <person name="Poehlein A."/>
            <person name="Daniel R."/>
        </authorList>
    </citation>
    <scope>NUCLEOTIDE SEQUENCE [LARGE SCALE GENOMIC DNA]</scope>
    <source>
        <strain evidence="2 3">DSM 24557</strain>
    </source>
</reference>
<gene>
    <name evidence="2" type="ORF">HAPAU_05760</name>
</gene>
<dbReference type="GO" id="GO:0003700">
    <property type="term" value="F:DNA-binding transcription factor activity"/>
    <property type="evidence" value="ECO:0007669"/>
    <property type="project" value="InterPro"/>
</dbReference>
<proteinExistence type="predicted"/>
<dbReference type="AlphaFoldDB" id="A0A151AJU0"/>
<dbReference type="SUPFAM" id="SSF46785">
    <property type="entry name" value="Winged helix' DNA-binding domain"/>
    <property type="match status" value="1"/>
</dbReference>
<feature type="domain" description="HTH arsR-type" evidence="1">
    <location>
        <begin position="14"/>
        <end position="58"/>
    </location>
</feature>
<dbReference type="InterPro" id="IPR036388">
    <property type="entry name" value="WH-like_DNA-bd_sf"/>
</dbReference>
<dbReference type="RefSeq" id="WP_066379233.1">
    <property type="nucleotide sequence ID" value="NZ_LTAZ01000001.1"/>
</dbReference>
<comment type="caution">
    <text evidence="2">The sequence shown here is derived from an EMBL/GenBank/DDBJ whole genome shotgun (WGS) entry which is preliminary data.</text>
</comment>
<dbReference type="Proteomes" id="UP000075321">
    <property type="component" value="Unassembled WGS sequence"/>
</dbReference>
<sequence>MSTYETPQTTSVEDRLAILEAVSRQNNVRFSDLTERLSLDEAAAYDALTALRNAELVSTCPLRGENDSIVASLPRLRAQERTKLHRLLYN</sequence>
<dbReference type="Gene3D" id="1.10.10.10">
    <property type="entry name" value="Winged helix-like DNA-binding domain superfamily/Winged helix DNA-binding domain"/>
    <property type="match status" value="1"/>
</dbReference>